<dbReference type="Gene3D" id="3.30.1450.10">
    <property type="match status" value="1"/>
</dbReference>
<protein>
    <recommendedName>
        <fullName evidence="4">Outer membrane protein assembly factor BamE</fullName>
    </recommendedName>
</protein>
<dbReference type="InterPro" id="IPR037873">
    <property type="entry name" value="BamE-like"/>
</dbReference>
<keyword evidence="4" id="KW-0564">Palmitate</keyword>
<evidence type="ECO:0000256" key="4">
    <source>
        <dbReference type="HAMAP-Rule" id="MF_00925"/>
    </source>
</evidence>
<evidence type="ECO:0000313" key="6">
    <source>
        <dbReference type="EMBL" id="SMB78824.1"/>
    </source>
</evidence>
<keyword evidence="3 4" id="KW-0998">Cell outer membrane</keyword>
<sequence length="139" mass="16068">MRLKSVLTVLLVSISVTSCSLYNKLVYRIDVPQGNYLQAEQVAQLQNGMTPVQVQYLLGTPMLTDPYSSYTWYYVYLQQKGYEDPQQHTLTVNFSQQGVVSDFHLDKPLPENQNSDIKPLELEDSKSWWQSVKDFFSFS</sequence>
<name>A0A1W1UDH7_9PAST</name>
<dbReference type="GO" id="GO:0030674">
    <property type="term" value="F:protein-macromolecule adaptor activity"/>
    <property type="evidence" value="ECO:0007669"/>
    <property type="project" value="TreeGrafter"/>
</dbReference>
<gene>
    <name evidence="4" type="primary">bamE</name>
    <name evidence="6" type="ORF">SAMN05660772_00245</name>
</gene>
<proteinExistence type="inferred from homology"/>
<dbReference type="PANTHER" id="PTHR37482:SF1">
    <property type="entry name" value="OUTER MEMBRANE PROTEIN ASSEMBLY FACTOR BAME"/>
    <property type="match status" value="1"/>
</dbReference>
<dbReference type="PROSITE" id="PS51257">
    <property type="entry name" value="PROKAR_LIPOPROTEIN"/>
    <property type="match status" value="1"/>
</dbReference>
<comment type="subunit">
    <text evidence="4">Part of the Bam complex.</text>
</comment>
<organism evidence="6 7">
    <name type="scientific">Pasteurella testudinis DSM 23072</name>
    <dbReference type="NCBI Taxonomy" id="1122938"/>
    <lineage>
        <taxon>Bacteria</taxon>
        <taxon>Pseudomonadati</taxon>
        <taxon>Pseudomonadota</taxon>
        <taxon>Gammaproteobacteria</taxon>
        <taxon>Pasteurellales</taxon>
        <taxon>Pasteurellaceae</taxon>
        <taxon>Pasteurella</taxon>
    </lineage>
</organism>
<dbReference type="HAMAP" id="MF_00925">
    <property type="entry name" value="OM_assembly_BamE"/>
    <property type="match status" value="1"/>
</dbReference>
<feature type="domain" description="Outer membrane protein assembly factor BamE" evidence="5">
    <location>
        <begin position="34"/>
        <end position="102"/>
    </location>
</feature>
<dbReference type="GO" id="GO:0051205">
    <property type="term" value="P:protein insertion into membrane"/>
    <property type="evidence" value="ECO:0007669"/>
    <property type="project" value="UniProtKB-UniRule"/>
</dbReference>
<evidence type="ECO:0000256" key="3">
    <source>
        <dbReference type="ARBA" id="ARBA00023237"/>
    </source>
</evidence>
<evidence type="ECO:0000313" key="7">
    <source>
        <dbReference type="Proteomes" id="UP000192408"/>
    </source>
</evidence>
<keyword evidence="4" id="KW-0449">Lipoprotein</keyword>
<comment type="function">
    <text evidence="4">Part of the outer membrane protein assembly complex, which is involved in assembly and insertion of beta-barrel proteins into the outer membrane.</text>
</comment>
<reference evidence="7" key="1">
    <citation type="submission" date="2017-04" db="EMBL/GenBank/DDBJ databases">
        <authorList>
            <person name="Varghese N."/>
            <person name="Submissions S."/>
        </authorList>
    </citation>
    <scope>NUCLEOTIDE SEQUENCE [LARGE SCALE GENOMIC DNA]</scope>
    <source>
        <strain evidence="7">DSM 23072</strain>
    </source>
</reference>
<evidence type="ECO:0000256" key="1">
    <source>
        <dbReference type="ARBA" id="ARBA00022729"/>
    </source>
</evidence>
<keyword evidence="7" id="KW-1185">Reference proteome</keyword>
<comment type="subcellular location">
    <subcellularLocation>
        <location evidence="4">Cell outer membrane</location>
        <topology evidence="4">Lipid-anchor</topology>
    </subcellularLocation>
</comment>
<dbReference type="PANTHER" id="PTHR37482">
    <property type="entry name" value="OUTER MEMBRANE PROTEIN ASSEMBLY FACTOR BAME"/>
    <property type="match status" value="1"/>
</dbReference>
<evidence type="ECO:0000259" key="5">
    <source>
        <dbReference type="Pfam" id="PF04355"/>
    </source>
</evidence>
<dbReference type="InterPro" id="IPR007450">
    <property type="entry name" value="BamE_dom"/>
</dbReference>
<dbReference type="InterPro" id="IPR026592">
    <property type="entry name" value="BamE"/>
</dbReference>
<dbReference type="AlphaFoldDB" id="A0A1W1UDH7"/>
<dbReference type="Proteomes" id="UP000192408">
    <property type="component" value="Unassembled WGS sequence"/>
</dbReference>
<comment type="similarity">
    <text evidence="4">Belongs to the BamE family.</text>
</comment>
<dbReference type="RefSeq" id="WP_084255496.1">
    <property type="nucleotide sequence ID" value="NZ_FWWV01000001.1"/>
</dbReference>
<dbReference type="Pfam" id="PF04355">
    <property type="entry name" value="BamE"/>
    <property type="match status" value="1"/>
</dbReference>
<accession>A0A1W1UDH7</accession>
<dbReference type="STRING" id="1122938.SAMN05660772_00245"/>
<evidence type="ECO:0000256" key="2">
    <source>
        <dbReference type="ARBA" id="ARBA00023136"/>
    </source>
</evidence>
<dbReference type="GO" id="GO:0043165">
    <property type="term" value="P:Gram-negative-bacterium-type cell outer membrane assembly"/>
    <property type="evidence" value="ECO:0007669"/>
    <property type="project" value="UniProtKB-UniRule"/>
</dbReference>
<keyword evidence="2 4" id="KW-0472">Membrane</keyword>
<keyword evidence="1 4" id="KW-0732">Signal</keyword>
<dbReference type="NCBIfam" id="NF008585">
    <property type="entry name" value="PRK11548.1"/>
    <property type="match status" value="1"/>
</dbReference>
<dbReference type="EMBL" id="FWWV01000001">
    <property type="protein sequence ID" value="SMB78824.1"/>
    <property type="molecule type" value="Genomic_DNA"/>
</dbReference>
<dbReference type="GO" id="GO:1990063">
    <property type="term" value="C:Bam protein complex"/>
    <property type="evidence" value="ECO:0007669"/>
    <property type="project" value="TreeGrafter"/>
</dbReference>